<sequence>MSSPSSVASSPVPRDIPLHRISSFLRTLHVREDITCLRDLLAEHQALGGWGRVHERVVDSSELPLFFETDDDQGFAEGEVFESSTVKDDSAEQDLHESSISEESNHDGLSLAKDIPTLPSPPRRYIQELSLDLNTLNSEAILALDLWRRRTMGIKALSMEFISHVPSTATNMKISEHNIITDSPKESYQRSAKSKSPQHSFSRTDSSGSQVNSSTSKLSASNVPLDSNAAGEDELWNDSSDSGHEKKRPKIINTYRNVKKRLGVPLRVVKPKAKDAEQPKRKPGRPKKKDTAHESTEQSKKRRGKPEKNDIALGFTKQPSRRGRPRKKGIASGFTEQPEKQADKPKNNRILAPTIALEERTTMISYQGKVTHNGKPQTYDPVKITTPPSSSSDSVLTDIETPFRFSSMQTQSSDEHDDKGNLLIDSDEGTPLPSARPLIYVQKTPKARNVVMKEKRPKQRKRFVLDKVLLPRLRRKPEKVWNAARKEKNGRRLNTGVQSAERRMTHKNSVVFREKDFYPLKTEETIVILTRTSNSAVGNYPMNRLGILSEYVYSSKCRNSRMQSMNFLIIEIVNESSYI</sequence>
<protein>
    <submittedName>
        <fullName evidence="2">Uncharacterized protein</fullName>
    </submittedName>
</protein>
<feature type="compositionally biased region" description="Basic residues" evidence="1">
    <location>
        <begin position="319"/>
        <end position="329"/>
    </location>
</feature>
<reference evidence="2" key="1">
    <citation type="submission" date="2016-06" db="EMBL/GenBank/DDBJ databases">
        <authorList>
            <person name="Cuomo C."/>
            <person name="Litvintseva A."/>
            <person name="Heitman J."/>
            <person name="Chen Y."/>
            <person name="Sun S."/>
            <person name="Springer D."/>
            <person name="Dromer F."/>
            <person name="Young S."/>
            <person name="Zeng Q."/>
            <person name="Chapman S."/>
            <person name="Gujja S."/>
            <person name="Saif S."/>
            <person name="Birren B."/>
        </authorList>
    </citation>
    <scope>NUCLEOTIDE SEQUENCE</scope>
    <source>
        <strain evidence="2">CBS 7841</strain>
    </source>
</reference>
<dbReference type="GeneID" id="91087577"/>
<dbReference type="EMBL" id="CP143787">
    <property type="protein sequence ID" value="WVN88165.1"/>
    <property type="molecule type" value="Genomic_DNA"/>
</dbReference>
<feature type="compositionally biased region" description="Basic and acidic residues" evidence="1">
    <location>
        <begin position="289"/>
        <end position="299"/>
    </location>
</feature>
<feature type="compositionally biased region" description="Basic and acidic residues" evidence="1">
    <location>
        <begin position="337"/>
        <end position="346"/>
    </location>
</feature>
<name>A0AAJ8M0N4_9TREE</name>
<feature type="compositionally biased region" description="Polar residues" evidence="1">
    <location>
        <begin position="386"/>
        <end position="395"/>
    </location>
</feature>
<proteinExistence type="predicted"/>
<dbReference type="RefSeq" id="XP_066068865.1">
    <property type="nucleotide sequence ID" value="XM_066212768.1"/>
</dbReference>
<dbReference type="Proteomes" id="UP000094043">
    <property type="component" value="Chromosome 4"/>
</dbReference>
<evidence type="ECO:0000313" key="2">
    <source>
        <dbReference type="EMBL" id="WVN88165.1"/>
    </source>
</evidence>
<feature type="compositionally biased region" description="Basic and acidic residues" evidence="1">
    <location>
        <begin position="86"/>
        <end position="106"/>
    </location>
</feature>
<evidence type="ECO:0000313" key="3">
    <source>
        <dbReference type="Proteomes" id="UP000094043"/>
    </source>
</evidence>
<accession>A0AAJ8M0N4</accession>
<gene>
    <name evidence="2" type="ORF">L203_103366</name>
</gene>
<dbReference type="KEGG" id="cdep:91087577"/>
<organism evidence="2 3">
    <name type="scientific">Cryptococcus depauperatus CBS 7841</name>
    <dbReference type="NCBI Taxonomy" id="1295531"/>
    <lineage>
        <taxon>Eukaryota</taxon>
        <taxon>Fungi</taxon>
        <taxon>Dikarya</taxon>
        <taxon>Basidiomycota</taxon>
        <taxon>Agaricomycotina</taxon>
        <taxon>Tremellomycetes</taxon>
        <taxon>Tremellales</taxon>
        <taxon>Cryptococcaceae</taxon>
        <taxon>Cryptococcus</taxon>
    </lineage>
</organism>
<feature type="region of interest" description="Disordered" evidence="1">
    <location>
        <begin position="182"/>
        <end position="350"/>
    </location>
</feature>
<feature type="region of interest" description="Disordered" evidence="1">
    <location>
        <begin position="370"/>
        <end position="434"/>
    </location>
</feature>
<feature type="region of interest" description="Disordered" evidence="1">
    <location>
        <begin position="86"/>
        <end position="117"/>
    </location>
</feature>
<reference evidence="2" key="2">
    <citation type="journal article" date="2022" name="Elife">
        <title>Obligate sexual reproduction of a homothallic fungus closely related to the Cryptococcus pathogenic species complex.</title>
        <authorList>
            <person name="Passer A.R."/>
            <person name="Clancey S.A."/>
            <person name="Shea T."/>
            <person name="David-Palma M."/>
            <person name="Averette A.F."/>
            <person name="Boekhout T."/>
            <person name="Porcel B.M."/>
            <person name="Nowrousian M."/>
            <person name="Cuomo C.A."/>
            <person name="Sun S."/>
            <person name="Heitman J."/>
            <person name="Coelho M.A."/>
        </authorList>
    </citation>
    <scope>NUCLEOTIDE SEQUENCE</scope>
    <source>
        <strain evidence="2">CBS 7841</strain>
    </source>
</reference>
<keyword evidence="3" id="KW-1185">Reference proteome</keyword>
<reference evidence="2" key="3">
    <citation type="submission" date="2024-01" db="EMBL/GenBank/DDBJ databases">
        <authorList>
            <person name="Coelho M.A."/>
            <person name="David-Palma M."/>
            <person name="Shea T."/>
            <person name="Sun S."/>
            <person name="Cuomo C.A."/>
            <person name="Heitman J."/>
        </authorList>
    </citation>
    <scope>NUCLEOTIDE SEQUENCE</scope>
    <source>
        <strain evidence="2">CBS 7841</strain>
    </source>
</reference>
<dbReference type="AlphaFoldDB" id="A0AAJ8M0N4"/>
<feature type="compositionally biased region" description="Polar residues" evidence="1">
    <location>
        <begin position="189"/>
        <end position="225"/>
    </location>
</feature>
<evidence type="ECO:0000256" key="1">
    <source>
        <dbReference type="SAM" id="MobiDB-lite"/>
    </source>
</evidence>